<feature type="compositionally biased region" description="Basic and acidic residues" evidence="6">
    <location>
        <begin position="159"/>
        <end position="171"/>
    </location>
</feature>
<dbReference type="InterPro" id="IPR016177">
    <property type="entry name" value="DNA-bd_dom_sf"/>
</dbReference>
<dbReference type="GO" id="GO:0005634">
    <property type="term" value="C:nucleus"/>
    <property type="evidence" value="ECO:0007669"/>
    <property type="project" value="UniProtKB-SubCell"/>
</dbReference>
<feature type="region of interest" description="Disordered" evidence="6">
    <location>
        <begin position="102"/>
        <end position="220"/>
    </location>
</feature>
<dbReference type="AlphaFoldDB" id="A0A0A9GH17"/>
<evidence type="ECO:0000259" key="7">
    <source>
        <dbReference type="PROSITE" id="PS50982"/>
    </source>
</evidence>
<dbReference type="Gene3D" id="3.30.890.10">
    <property type="entry name" value="Methyl-cpg-binding Protein 2, Chain A"/>
    <property type="match status" value="1"/>
</dbReference>
<evidence type="ECO:0000313" key="8">
    <source>
        <dbReference type="EMBL" id="JAE22709.1"/>
    </source>
</evidence>
<reference evidence="8" key="2">
    <citation type="journal article" date="2015" name="Data Brief">
        <title>Shoot transcriptome of the giant reed, Arundo donax.</title>
        <authorList>
            <person name="Barrero R.A."/>
            <person name="Guerrero F.D."/>
            <person name="Moolhuijzen P."/>
            <person name="Goolsby J.A."/>
            <person name="Tidwell J."/>
            <person name="Bellgard S.E."/>
            <person name="Bellgard M.I."/>
        </authorList>
    </citation>
    <scope>NUCLEOTIDE SEQUENCE</scope>
    <source>
        <tissue evidence="8">Shoot tissue taken approximately 20 cm above the soil surface</tissue>
    </source>
</reference>
<dbReference type="PROSITE" id="PS50982">
    <property type="entry name" value="MBD"/>
    <property type="match status" value="1"/>
</dbReference>
<accession>A0A0A9GH17</accession>
<dbReference type="PANTHER" id="PTHR34067">
    <property type="entry name" value="OS04G0193200 PROTEIN"/>
    <property type="match status" value="1"/>
</dbReference>
<keyword evidence="5" id="KW-0539">Nucleus</keyword>
<feature type="compositionally biased region" description="Polar residues" evidence="6">
    <location>
        <begin position="114"/>
        <end position="129"/>
    </location>
</feature>
<evidence type="ECO:0000256" key="5">
    <source>
        <dbReference type="ARBA" id="ARBA00023242"/>
    </source>
</evidence>
<evidence type="ECO:0000256" key="3">
    <source>
        <dbReference type="ARBA" id="ARBA00023125"/>
    </source>
</evidence>
<evidence type="ECO:0000256" key="4">
    <source>
        <dbReference type="ARBA" id="ARBA00023163"/>
    </source>
</evidence>
<proteinExistence type="predicted"/>
<dbReference type="SUPFAM" id="SSF54171">
    <property type="entry name" value="DNA-binding domain"/>
    <property type="match status" value="1"/>
</dbReference>
<dbReference type="PANTHER" id="PTHR34067:SF20">
    <property type="entry name" value="OS08G0206700 PROTEIN"/>
    <property type="match status" value="1"/>
</dbReference>
<dbReference type="InterPro" id="IPR038945">
    <property type="entry name" value="MBD13-like"/>
</dbReference>
<dbReference type="GO" id="GO:0003677">
    <property type="term" value="F:DNA binding"/>
    <property type="evidence" value="ECO:0007669"/>
    <property type="project" value="UniProtKB-KW"/>
</dbReference>
<evidence type="ECO:0000256" key="6">
    <source>
        <dbReference type="SAM" id="MobiDB-lite"/>
    </source>
</evidence>
<comment type="subcellular location">
    <subcellularLocation>
        <location evidence="1">Nucleus</location>
    </subcellularLocation>
</comment>
<evidence type="ECO:0000256" key="2">
    <source>
        <dbReference type="ARBA" id="ARBA00023015"/>
    </source>
</evidence>
<feature type="domain" description="MBD" evidence="7">
    <location>
        <begin position="25"/>
        <end position="104"/>
    </location>
</feature>
<feature type="region of interest" description="Disordered" evidence="6">
    <location>
        <begin position="247"/>
        <end position="281"/>
    </location>
</feature>
<dbReference type="EMBL" id="GBRH01175187">
    <property type="protein sequence ID" value="JAE22709.1"/>
    <property type="molecule type" value="Transcribed_RNA"/>
</dbReference>
<protein>
    <recommendedName>
        <fullName evidence="7">MBD domain-containing protein</fullName>
    </recommendedName>
</protein>
<name>A0A0A9GH17_ARUDO</name>
<keyword evidence="4" id="KW-0804">Transcription</keyword>
<evidence type="ECO:0000256" key="1">
    <source>
        <dbReference type="ARBA" id="ARBA00004123"/>
    </source>
</evidence>
<dbReference type="Pfam" id="PF01429">
    <property type="entry name" value="MBD"/>
    <property type="match status" value="1"/>
</dbReference>
<sequence>MDSCEGTCPIARSGTVRAKTSIMVDVNNEPAGQGLPDGWLKECRPRKNRYGSRMKGDMFYIDPINGYEFRSLKDVYRYLESGDISQCVMLPNKRKIEDLHTAGAQSHHTGRPSGYTQLDTSNESNQYNLPTVGGIKPESGETAENTPSSKPDGMNPIQREADRVESSEGKSMKSASTEHTPGEAESVTRKGATVEQKPKEKKHKTKPVKQIAAPLRSSPRLAALKIRHEANNAPKDGPLSIQTDITNQLQPKQVKNPRRKANSSVLPENKDGAPTLSSSEKIGDNYLSVPNQIQGASVPYSSAYVGCQNALAGAPILPQVGLGETADGIHGSALSSLFRHVWSDPCLQFAFRTLTGDIPVLNDTLAVANYFLPPQNLNKGATPSCSSSAYDGTRNHAQVDHVGLSTPGLSDKHYGNRWFPH</sequence>
<dbReference type="InterPro" id="IPR001739">
    <property type="entry name" value="Methyl_CpG_DNA-bd"/>
</dbReference>
<reference evidence="8" key="1">
    <citation type="submission" date="2014-09" db="EMBL/GenBank/DDBJ databases">
        <authorList>
            <person name="Magalhaes I.L.F."/>
            <person name="Oliveira U."/>
            <person name="Santos F.R."/>
            <person name="Vidigal T.H.D.A."/>
            <person name="Brescovit A.D."/>
            <person name="Santos A.J."/>
        </authorList>
    </citation>
    <scope>NUCLEOTIDE SEQUENCE</scope>
    <source>
        <tissue evidence="8">Shoot tissue taken approximately 20 cm above the soil surface</tissue>
    </source>
</reference>
<organism evidence="8">
    <name type="scientific">Arundo donax</name>
    <name type="common">Giant reed</name>
    <name type="synonym">Donax arundinaceus</name>
    <dbReference type="NCBI Taxonomy" id="35708"/>
    <lineage>
        <taxon>Eukaryota</taxon>
        <taxon>Viridiplantae</taxon>
        <taxon>Streptophyta</taxon>
        <taxon>Embryophyta</taxon>
        <taxon>Tracheophyta</taxon>
        <taxon>Spermatophyta</taxon>
        <taxon>Magnoliopsida</taxon>
        <taxon>Liliopsida</taxon>
        <taxon>Poales</taxon>
        <taxon>Poaceae</taxon>
        <taxon>PACMAD clade</taxon>
        <taxon>Arundinoideae</taxon>
        <taxon>Arundineae</taxon>
        <taxon>Arundo</taxon>
    </lineage>
</organism>
<keyword evidence="2" id="KW-0805">Transcription regulation</keyword>
<keyword evidence="3" id="KW-0238">DNA-binding</keyword>